<dbReference type="SUPFAM" id="SSF48452">
    <property type="entry name" value="TPR-like"/>
    <property type="match status" value="1"/>
</dbReference>
<dbReference type="RefSeq" id="WP_318102352.1">
    <property type="nucleotide sequence ID" value="NZ_CP137573.1"/>
</dbReference>
<evidence type="ECO:0000256" key="1">
    <source>
        <dbReference type="SAM" id="MobiDB-lite"/>
    </source>
</evidence>
<dbReference type="Gene3D" id="1.25.40.10">
    <property type="entry name" value="Tetratricopeptide repeat domain"/>
    <property type="match status" value="1"/>
</dbReference>
<feature type="compositionally biased region" description="Low complexity" evidence="1">
    <location>
        <begin position="191"/>
        <end position="202"/>
    </location>
</feature>
<organism evidence="3 4">
    <name type="scientific">Streptomyces solicathayae</name>
    <dbReference type="NCBI Taxonomy" id="3081768"/>
    <lineage>
        <taxon>Bacteria</taxon>
        <taxon>Bacillati</taxon>
        <taxon>Actinomycetota</taxon>
        <taxon>Actinomycetes</taxon>
        <taxon>Kitasatosporales</taxon>
        <taxon>Streptomycetaceae</taxon>
        <taxon>Streptomyces</taxon>
    </lineage>
</organism>
<sequence length="202" mass="21322">MTADTTATTPWDDRVAALWAAIDTHEPADFRARIAELAAERPADDAPALFEQGAAHDSTGLPVEAVEFYQAALDRGLSGLRRRRAVIQMASSLRNLGQVERGLELLTAERAIPVERLDADELALSGAVDAFLALCLADTGREREAASLALGALAPLLPRYNRSLAYYAQALVTPDAPASEEPAPDAPVPDAPASDEPAPDAG</sequence>
<reference evidence="3 4" key="1">
    <citation type="submission" date="2023-10" db="EMBL/GenBank/DDBJ databases">
        <title>The genome sequence of Streptomyces sp. HUAS YS2.</title>
        <authorList>
            <person name="Mo P."/>
        </authorList>
    </citation>
    <scope>NUCLEOTIDE SEQUENCE [LARGE SCALE GENOMIC DNA]</scope>
    <source>
        <strain evidence="3 4">HUAS YS2</strain>
    </source>
</reference>
<evidence type="ECO:0000259" key="2">
    <source>
        <dbReference type="Pfam" id="PF12688"/>
    </source>
</evidence>
<dbReference type="Proteomes" id="UP001301731">
    <property type="component" value="Chromosome"/>
</dbReference>
<dbReference type="EMBL" id="CP137573">
    <property type="protein sequence ID" value="WOX21432.1"/>
    <property type="molecule type" value="Genomic_DNA"/>
</dbReference>
<gene>
    <name evidence="3" type="ORF">R2D22_08510</name>
</gene>
<keyword evidence="4" id="KW-1185">Reference proteome</keyword>
<feature type="domain" description="Tetratrico peptide repeat group 5" evidence="2">
    <location>
        <begin position="48"/>
        <end position="171"/>
    </location>
</feature>
<feature type="region of interest" description="Disordered" evidence="1">
    <location>
        <begin position="176"/>
        <end position="202"/>
    </location>
</feature>
<accession>A0ABZ0LPJ6</accession>
<name>A0ABZ0LPJ6_9ACTN</name>
<dbReference type="InterPro" id="IPR041656">
    <property type="entry name" value="TPR_5"/>
</dbReference>
<protein>
    <submittedName>
        <fullName evidence="3">Tetratricopeptide repeat protein</fullName>
    </submittedName>
</protein>
<dbReference type="Pfam" id="PF12688">
    <property type="entry name" value="TPR_5"/>
    <property type="match status" value="1"/>
</dbReference>
<proteinExistence type="predicted"/>
<evidence type="ECO:0000313" key="4">
    <source>
        <dbReference type="Proteomes" id="UP001301731"/>
    </source>
</evidence>
<dbReference type="InterPro" id="IPR011990">
    <property type="entry name" value="TPR-like_helical_dom_sf"/>
</dbReference>
<evidence type="ECO:0000313" key="3">
    <source>
        <dbReference type="EMBL" id="WOX21432.1"/>
    </source>
</evidence>